<keyword evidence="3" id="KW-0964">Secreted</keyword>
<dbReference type="Gene3D" id="4.10.220.110">
    <property type="match status" value="1"/>
</dbReference>
<evidence type="ECO:0000313" key="8">
    <source>
        <dbReference type="EMBL" id="GIZ91918.1"/>
    </source>
</evidence>
<dbReference type="Proteomes" id="UP000887228">
    <property type="component" value="Unassembled WGS sequence"/>
</dbReference>
<dbReference type="Pfam" id="PF22178">
    <property type="entry name" value="Gp5_trimer_C"/>
    <property type="match status" value="1"/>
</dbReference>
<dbReference type="Gene3D" id="2.40.50.230">
    <property type="entry name" value="Gp5 N-terminal domain"/>
    <property type="match status" value="1"/>
</dbReference>
<feature type="domain" description="Gp5/Type VI secretion system Vgr C-terminal trimerisation" evidence="6">
    <location>
        <begin position="488"/>
        <end position="593"/>
    </location>
</feature>
<dbReference type="InterPro" id="IPR006531">
    <property type="entry name" value="Gp5/Vgr_OB"/>
</dbReference>
<evidence type="ECO:0000313" key="9">
    <source>
        <dbReference type="Proteomes" id="UP000887212"/>
    </source>
</evidence>
<dbReference type="GO" id="GO:0005576">
    <property type="term" value="C:extracellular region"/>
    <property type="evidence" value="ECO:0007669"/>
    <property type="project" value="UniProtKB-SubCell"/>
</dbReference>
<evidence type="ECO:0000313" key="10">
    <source>
        <dbReference type="Proteomes" id="UP000887228"/>
    </source>
</evidence>
<dbReference type="Proteomes" id="UP000887212">
    <property type="component" value="Unassembled WGS sequence"/>
</dbReference>
<feature type="region of interest" description="Disordered" evidence="4">
    <location>
        <begin position="264"/>
        <end position="288"/>
    </location>
</feature>
<name>A0AA37CDA3_AQUAC</name>
<dbReference type="Pfam" id="PF04717">
    <property type="entry name" value="Phage_base_V"/>
    <property type="match status" value="1"/>
</dbReference>
<accession>A0AA37CDA3</accession>
<dbReference type="InterPro" id="IPR054030">
    <property type="entry name" value="Gp5_Vgr_C"/>
</dbReference>
<dbReference type="NCBIfam" id="TIGR01646">
    <property type="entry name" value="vgr_GE"/>
    <property type="match status" value="1"/>
</dbReference>
<proteinExistence type="inferred from homology"/>
<dbReference type="SUPFAM" id="SSF69255">
    <property type="entry name" value="gp5 N-terminal domain-like"/>
    <property type="match status" value="1"/>
</dbReference>
<organism evidence="7 9">
    <name type="scientific">Aquipseudomonas alcaligenes</name>
    <name type="common">Pseudomonas alcaligenes</name>
    <dbReference type="NCBI Taxonomy" id="43263"/>
    <lineage>
        <taxon>Bacteria</taxon>
        <taxon>Pseudomonadati</taxon>
        <taxon>Pseudomonadota</taxon>
        <taxon>Gammaproteobacteria</taxon>
        <taxon>Pseudomonadales</taxon>
        <taxon>Pseudomonadaceae</taxon>
        <taxon>Aquipseudomonas</taxon>
    </lineage>
</organism>
<dbReference type="EMBL" id="BPMS01000002">
    <property type="protein sequence ID" value="GIZ87276.1"/>
    <property type="molecule type" value="Genomic_DNA"/>
</dbReference>
<dbReference type="Gene3D" id="3.55.50.10">
    <property type="entry name" value="Baseplate protein-like domains"/>
    <property type="match status" value="1"/>
</dbReference>
<evidence type="ECO:0000256" key="1">
    <source>
        <dbReference type="ARBA" id="ARBA00004613"/>
    </source>
</evidence>
<dbReference type="InterPro" id="IPR006533">
    <property type="entry name" value="T6SS_Vgr_RhsGE"/>
</dbReference>
<sequence>MFAPANQTHFSLHLPGVEHDLQVLEFTGFEALSQPFVFEVTLVSQRPDLDLEALLGQPAFLALNTDGSGIHAQVHACAQGDSGQRLTRYHLTLRPQLAWLGHRINQRIFQHLTVPQIVAQVLSEHGILEGSGQRFQLGATYPARDYCVQYDESDLQFIQRLCEEEGIHYHFQHSMEGHVLVFGDDQTGFTKLPTTAYQQDSGLVADDPVIKRFALRLATRTSRVTRRDYDFEKPRLQLEAAHKGEAEPDLEDYDYPGRFTERARGKHLSQRALERHRADQQLAEGESDQPLLRSGHFLDLCAHPRADWNQLWLLNEIHHEGKQPQVLEESITSFGSSLPSPLRGEGQGEGATREEFNQGYRNRFSATPWDQPWRPPLAHPKPRILGSQSAVVTGPQGEEIHCDQYGRVKVQFHWDREGQADDSTSCWLRVSSSWAGDRYGGIAIPRIGMEVLVTFLEGDPDQPLVTGCLYHKEHVVPYDLPANKTRTVFKTLSSPGGGGYNELRIEDRKGQEQIYIHAQKDWDENVENDQKIRIGHERHDTVEANSYTELKAEEHRTTHKDRKTEIRANDHLTVATNQHVKLGTGQFVEAGNEIHYHAGSKVVIDAGMELTAKGGGSWLKLDPSGVTLSGATIKMNSGGAPGKGSGIQILGPVIPWAADADKAGNLLDSAKANSNWLELNLHHDNLEPVPHAPYRVEFSDGSVREGLLDEQGFARLEDIPPGPSKIYYGEDPRSFELEPIKAVKTTQRDLEEDLRRIGLDPAALDVDELIARASGRLV</sequence>
<dbReference type="AlphaFoldDB" id="A0AA37CDA3"/>
<comment type="caution">
    <text evidence="7">The sequence shown here is derived from an EMBL/GenBank/DDBJ whole genome shotgun (WGS) entry which is preliminary data.</text>
</comment>
<evidence type="ECO:0000313" key="7">
    <source>
        <dbReference type="EMBL" id="GIZ87276.1"/>
    </source>
</evidence>
<dbReference type="InterPro" id="IPR017847">
    <property type="entry name" value="T6SS_RhsGE_Vgr_subset"/>
</dbReference>
<dbReference type="Gene3D" id="2.30.110.50">
    <property type="match status" value="1"/>
</dbReference>
<dbReference type="Pfam" id="PF05954">
    <property type="entry name" value="Phage_GPD"/>
    <property type="match status" value="1"/>
</dbReference>
<evidence type="ECO:0000256" key="3">
    <source>
        <dbReference type="ARBA" id="ARBA00022525"/>
    </source>
</evidence>
<feature type="domain" description="Gp5/Type VI secretion system Vgr protein OB-fold" evidence="5">
    <location>
        <begin position="403"/>
        <end position="470"/>
    </location>
</feature>
<protein>
    <submittedName>
        <fullName evidence="7">Type IV secretion protein Rhs</fullName>
    </submittedName>
</protein>
<dbReference type="EMBL" id="BPMT01000002">
    <property type="protein sequence ID" value="GIZ91918.1"/>
    <property type="molecule type" value="Genomic_DNA"/>
</dbReference>
<dbReference type="SUPFAM" id="SSF69349">
    <property type="entry name" value="Phage fibre proteins"/>
    <property type="match status" value="1"/>
</dbReference>
<dbReference type="PANTHER" id="PTHR32305">
    <property type="match status" value="1"/>
</dbReference>
<dbReference type="NCBIfam" id="TIGR03361">
    <property type="entry name" value="VI_Rhs_Vgr"/>
    <property type="match status" value="1"/>
</dbReference>
<evidence type="ECO:0000259" key="5">
    <source>
        <dbReference type="Pfam" id="PF04717"/>
    </source>
</evidence>
<comment type="similarity">
    <text evidence="2">Belongs to the VgrG protein family.</text>
</comment>
<dbReference type="RefSeq" id="WP_203789463.1">
    <property type="nucleotide sequence ID" value="NZ_AP024354.1"/>
</dbReference>
<gene>
    <name evidence="7" type="ORF">KAM435_06030</name>
    <name evidence="8" type="ORF">KAM436_08860</name>
</gene>
<dbReference type="InterPro" id="IPR050708">
    <property type="entry name" value="T6SS_VgrG/RHS"/>
</dbReference>
<evidence type="ECO:0000259" key="6">
    <source>
        <dbReference type="Pfam" id="PF22178"/>
    </source>
</evidence>
<reference evidence="7 10" key="1">
    <citation type="submission" date="2021-07" db="EMBL/GenBank/DDBJ databases">
        <title>Whole genome sequencing of carbapenem-resistant Pseudomonas spp. isolated in Japan.</title>
        <authorList>
            <person name="Suzuki M."/>
            <person name="Maehana S."/>
            <person name="Kitasato H."/>
        </authorList>
    </citation>
    <scope>NUCLEOTIDE SEQUENCE</scope>
    <source>
        <strain evidence="7">KAM435</strain>
        <strain evidence="8 10">KAM436</strain>
    </source>
</reference>
<dbReference type="InterPro" id="IPR037026">
    <property type="entry name" value="Vgr_OB-fold_dom_sf"/>
</dbReference>
<evidence type="ECO:0000256" key="2">
    <source>
        <dbReference type="ARBA" id="ARBA00005558"/>
    </source>
</evidence>
<dbReference type="PANTHER" id="PTHR32305:SF15">
    <property type="entry name" value="PROTEIN RHSA-RELATED"/>
    <property type="match status" value="1"/>
</dbReference>
<comment type="subcellular location">
    <subcellularLocation>
        <location evidence="1">Secreted</location>
    </subcellularLocation>
</comment>
<dbReference type="SUPFAM" id="SSF69279">
    <property type="entry name" value="Phage tail proteins"/>
    <property type="match status" value="2"/>
</dbReference>
<evidence type="ECO:0000256" key="4">
    <source>
        <dbReference type="SAM" id="MobiDB-lite"/>
    </source>
</evidence>